<dbReference type="InterPro" id="IPR041492">
    <property type="entry name" value="HAD_2"/>
</dbReference>
<dbReference type="InterPro" id="IPR036412">
    <property type="entry name" value="HAD-like_sf"/>
</dbReference>
<protein>
    <submittedName>
        <fullName evidence="1">Predicted phosphatase</fullName>
    </submittedName>
</protein>
<dbReference type="NCBIfam" id="TIGR01549">
    <property type="entry name" value="HAD-SF-IA-v1"/>
    <property type="match status" value="1"/>
</dbReference>
<dbReference type="SFLD" id="SFLDG01135">
    <property type="entry name" value="C1.5.6:_HAD__Beta-PGM__Phospha"/>
    <property type="match status" value="1"/>
</dbReference>
<organism evidence="1">
    <name type="scientific">uncultured Sulfurovum sp</name>
    <dbReference type="NCBI Taxonomy" id="269237"/>
    <lineage>
        <taxon>Bacteria</taxon>
        <taxon>Pseudomonadati</taxon>
        <taxon>Campylobacterota</taxon>
        <taxon>Epsilonproteobacteria</taxon>
        <taxon>Campylobacterales</taxon>
        <taxon>Sulfurovaceae</taxon>
        <taxon>Sulfurovum</taxon>
        <taxon>environmental samples</taxon>
    </lineage>
</organism>
<name>A0A6S6SHU5_9BACT</name>
<gene>
    <name evidence="1" type="ORF">HELGO_WM3942</name>
</gene>
<reference evidence="1" key="1">
    <citation type="submission" date="2020-01" db="EMBL/GenBank/DDBJ databases">
        <authorList>
            <person name="Meier V. D."/>
            <person name="Meier V D."/>
        </authorList>
    </citation>
    <scope>NUCLEOTIDE SEQUENCE</scope>
    <source>
        <strain evidence="1">HLG_WM_MAG_06</strain>
    </source>
</reference>
<dbReference type="EMBL" id="CACVAP010000047">
    <property type="protein sequence ID" value="CAA6805728.1"/>
    <property type="molecule type" value="Genomic_DNA"/>
</dbReference>
<dbReference type="SFLD" id="SFLDS00003">
    <property type="entry name" value="Haloacid_Dehalogenase"/>
    <property type="match status" value="1"/>
</dbReference>
<dbReference type="InterPro" id="IPR023214">
    <property type="entry name" value="HAD_sf"/>
</dbReference>
<dbReference type="SUPFAM" id="SSF56784">
    <property type="entry name" value="HAD-like"/>
    <property type="match status" value="1"/>
</dbReference>
<dbReference type="Gene3D" id="1.10.150.240">
    <property type="entry name" value="Putative phosphatase, domain 2"/>
    <property type="match status" value="1"/>
</dbReference>
<dbReference type="InterPro" id="IPR050155">
    <property type="entry name" value="HAD-like_hydrolase_sf"/>
</dbReference>
<dbReference type="Gene3D" id="3.40.50.1000">
    <property type="entry name" value="HAD superfamily/HAD-like"/>
    <property type="match status" value="1"/>
</dbReference>
<dbReference type="InterPro" id="IPR023198">
    <property type="entry name" value="PGP-like_dom2"/>
</dbReference>
<accession>A0A6S6SHU5</accession>
<dbReference type="GO" id="GO:0006281">
    <property type="term" value="P:DNA repair"/>
    <property type="evidence" value="ECO:0007669"/>
    <property type="project" value="TreeGrafter"/>
</dbReference>
<dbReference type="NCBIfam" id="TIGR01509">
    <property type="entry name" value="HAD-SF-IA-v3"/>
    <property type="match status" value="1"/>
</dbReference>
<dbReference type="PANTHER" id="PTHR43434:SF24">
    <property type="entry name" value="HYDROLASE-RELATED"/>
    <property type="match status" value="1"/>
</dbReference>
<evidence type="ECO:0000313" key="1">
    <source>
        <dbReference type="EMBL" id="CAA6805728.1"/>
    </source>
</evidence>
<dbReference type="AlphaFoldDB" id="A0A6S6SHU5"/>
<dbReference type="Pfam" id="PF13419">
    <property type="entry name" value="HAD_2"/>
    <property type="match status" value="1"/>
</dbReference>
<dbReference type="SFLD" id="SFLDG01129">
    <property type="entry name" value="C1.5:_HAD__Beta-PGM__Phosphata"/>
    <property type="match status" value="1"/>
</dbReference>
<dbReference type="GO" id="GO:0008967">
    <property type="term" value="F:phosphoglycolate phosphatase activity"/>
    <property type="evidence" value="ECO:0007669"/>
    <property type="project" value="TreeGrafter"/>
</dbReference>
<dbReference type="PRINTS" id="PR00413">
    <property type="entry name" value="HADHALOGNASE"/>
</dbReference>
<dbReference type="GO" id="GO:0005829">
    <property type="term" value="C:cytosol"/>
    <property type="evidence" value="ECO:0007669"/>
    <property type="project" value="TreeGrafter"/>
</dbReference>
<proteinExistence type="predicted"/>
<sequence>MSTTKKLVIFDMDGTLVDSSITIVNAINHVRSKLGLVALEAELILEKVNDPELNPALFFYETEEFTSEHEEWFSGYYTDNHEQELQLYKGIEEFLKELIAKGYKLAIATNAYRGSTLESLTHLNVLEYFSSIACYDDVGRGKPAPDMLEKNLEDLKLVTKDAIFVGDSERDLMAANTMKMDYIMINWGFSDYDDAIHTVDKLKERILEL</sequence>
<dbReference type="InterPro" id="IPR006439">
    <property type="entry name" value="HAD-SF_hydro_IA"/>
</dbReference>
<dbReference type="PANTHER" id="PTHR43434">
    <property type="entry name" value="PHOSPHOGLYCOLATE PHOSPHATASE"/>
    <property type="match status" value="1"/>
</dbReference>